<keyword evidence="2" id="KW-1133">Transmembrane helix</keyword>
<keyword evidence="4" id="KW-1185">Reference proteome</keyword>
<feature type="region of interest" description="Disordered" evidence="1">
    <location>
        <begin position="77"/>
        <end position="131"/>
    </location>
</feature>
<feature type="transmembrane region" description="Helical" evidence="2">
    <location>
        <begin position="244"/>
        <end position="269"/>
    </location>
</feature>
<evidence type="ECO:0000313" key="3">
    <source>
        <dbReference type="EMBL" id="SMP76883.1"/>
    </source>
</evidence>
<protein>
    <recommendedName>
        <fullName evidence="5">Transmembrane protein</fullName>
    </recommendedName>
</protein>
<gene>
    <name evidence="3" type="ORF">SAMN06265222_12232</name>
</gene>
<feature type="compositionally biased region" description="Basic and acidic residues" evidence="1">
    <location>
        <begin position="103"/>
        <end position="122"/>
    </location>
</feature>
<dbReference type="EMBL" id="FXUG01000022">
    <property type="protein sequence ID" value="SMP76883.1"/>
    <property type="molecule type" value="Genomic_DNA"/>
</dbReference>
<evidence type="ECO:0000256" key="2">
    <source>
        <dbReference type="SAM" id="Phobius"/>
    </source>
</evidence>
<evidence type="ECO:0008006" key="5">
    <source>
        <dbReference type="Google" id="ProtNLM"/>
    </source>
</evidence>
<evidence type="ECO:0000256" key="1">
    <source>
        <dbReference type="SAM" id="MobiDB-lite"/>
    </source>
</evidence>
<dbReference type="Proteomes" id="UP001158067">
    <property type="component" value="Unassembled WGS sequence"/>
</dbReference>
<accession>A0ABY1QPT6</accession>
<keyword evidence="2" id="KW-0812">Transmembrane</keyword>
<organism evidence="3 4">
    <name type="scientific">Neorhodopirellula lusitana</name>
    <dbReference type="NCBI Taxonomy" id="445327"/>
    <lineage>
        <taxon>Bacteria</taxon>
        <taxon>Pseudomonadati</taxon>
        <taxon>Planctomycetota</taxon>
        <taxon>Planctomycetia</taxon>
        <taxon>Pirellulales</taxon>
        <taxon>Pirellulaceae</taxon>
        <taxon>Neorhodopirellula</taxon>
    </lineage>
</organism>
<evidence type="ECO:0000313" key="4">
    <source>
        <dbReference type="Proteomes" id="UP001158067"/>
    </source>
</evidence>
<proteinExistence type="predicted"/>
<keyword evidence="2" id="KW-0472">Membrane</keyword>
<sequence length="279" mass="29694">MKAIHFFLAATLTTGTLVGTSAITTADDKTQVESVSESVAADGLVIDGPITDGPTTDGPIDDKSVDAKAVAEPATVKRTADAITSDKQSSSARSAKLSVAPLDHVEYPDDRPHWIDSPDGRKSGKPSGLHVGKAENADALSIAVVSPPQASPKEAAEMMEVMARGAVENYIDQHAATLNERINSKEITVEMDWIRDELIVRRYDGEVQSGDATLYESACLLQITPPHQEVLNRLIDNHRLLRRLAIVGIFALIGFGGLVGGSIVLGGLASHQERRKVAS</sequence>
<name>A0ABY1QPT6_9BACT</name>
<reference evidence="3 4" key="1">
    <citation type="submission" date="2017-05" db="EMBL/GenBank/DDBJ databases">
        <authorList>
            <person name="Varghese N."/>
            <person name="Submissions S."/>
        </authorList>
    </citation>
    <scope>NUCLEOTIDE SEQUENCE [LARGE SCALE GENOMIC DNA]</scope>
    <source>
        <strain evidence="3 4">DSM 25457</strain>
    </source>
</reference>
<comment type="caution">
    <text evidence="3">The sequence shown here is derived from an EMBL/GenBank/DDBJ whole genome shotgun (WGS) entry which is preliminary data.</text>
</comment>
<dbReference type="RefSeq" id="WP_283435291.1">
    <property type="nucleotide sequence ID" value="NZ_FXUG01000022.1"/>
</dbReference>